<evidence type="ECO:0000256" key="3">
    <source>
        <dbReference type="ARBA" id="ARBA00022801"/>
    </source>
</evidence>
<keyword evidence="4 8" id="KW-0720">Serine protease</keyword>
<dbReference type="InterPro" id="IPR022398">
    <property type="entry name" value="Peptidase_S8_His-AS"/>
</dbReference>
<keyword evidence="2 8" id="KW-0645">Protease</keyword>
<dbReference type="InterPro" id="IPR015500">
    <property type="entry name" value="Peptidase_S8_subtilisin-rel"/>
</dbReference>
<feature type="region of interest" description="Disordered" evidence="10">
    <location>
        <begin position="977"/>
        <end position="1007"/>
    </location>
</feature>
<proteinExistence type="inferred from homology"/>
<dbReference type="PANTHER" id="PTHR43399">
    <property type="entry name" value="SUBTILISIN-RELATED"/>
    <property type="match status" value="1"/>
</dbReference>
<feature type="active site" description="Charge relay system" evidence="8">
    <location>
        <position position="355"/>
    </location>
</feature>
<reference evidence="13 14" key="1">
    <citation type="submission" date="2023-10" db="EMBL/GenBank/DDBJ databases">
        <title>Comparative genomics analysis reveals potential genetic determinants of host preference in Cryptosporidium xiaoi.</title>
        <authorList>
            <person name="Xiao L."/>
            <person name="Li J."/>
        </authorList>
    </citation>
    <scope>NUCLEOTIDE SEQUENCE [LARGE SCALE GENOMIC DNA]</scope>
    <source>
        <strain evidence="13 14">52996</strain>
    </source>
</reference>
<comment type="caution">
    <text evidence="13">The sequence shown here is derived from an EMBL/GenBank/DDBJ whole genome shotgun (WGS) entry which is preliminary data.</text>
</comment>
<organism evidence="13 14">
    <name type="scientific">Cryptosporidium xiaoi</name>
    <dbReference type="NCBI Taxonomy" id="659607"/>
    <lineage>
        <taxon>Eukaryota</taxon>
        <taxon>Sar</taxon>
        <taxon>Alveolata</taxon>
        <taxon>Apicomplexa</taxon>
        <taxon>Conoidasida</taxon>
        <taxon>Coccidia</taxon>
        <taxon>Eucoccidiorida</taxon>
        <taxon>Eimeriorina</taxon>
        <taxon>Cryptosporidiidae</taxon>
        <taxon>Cryptosporidium</taxon>
    </lineage>
</organism>
<feature type="active site" description="Charge relay system" evidence="8">
    <location>
        <position position="299"/>
    </location>
</feature>
<feature type="signal peptide" evidence="11">
    <location>
        <begin position="1"/>
        <end position="22"/>
    </location>
</feature>
<evidence type="ECO:0000256" key="4">
    <source>
        <dbReference type="ARBA" id="ARBA00022825"/>
    </source>
</evidence>
<dbReference type="Proteomes" id="UP001311799">
    <property type="component" value="Unassembled WGS sequence"/>
</dbReference>
<feature type="chain" id="PRO_5043497165" description="subtilisin" evidence="11">
    <location>
        <begin position="23"/>
        <end position="1333"/>
    </location>
</feature>
<evidence type="ECO:0000256" key="9">
    <source>
        <dbReference type="RuleBase" id="RU003355"/>
    </source>
</evidence>
<protein>
    <recommendedName>
        <fullName evidence="7">subtilisin</fullName>
        <ecNumber evidence="7">3.4.21.62</ecNumber>
    </recommendedName>
</protein>
<evidence type="ECO:0000313" key="14">
    <source>
        <dbReference type="Proteomes" id="UP001311799"/>
    </source>
</evidence>
<dbReference type="GO" id="GO:0006508">
    <property type="term" value="P:proteolysis"/>
    <property type="evidence" value="ECO:0007669"/>
    <property type="project" value="UniProtKB-KW"/>
</dbReference>
<comment type="catalytic activity">
    <reaction evidence="6">
        <text>Hydrolysis of proteins with broad specificity for peptide bonds, and a preference for a large uncharged residue in P1. Hydrolyzes peptide amides.</text>
        <dbReference type="EC" id="3.4.21.62"/>
    </reaction>
</comment>
<feature type="compositionally biased region" description="Low complexity" evidence="10">
    <location>
        <begin position="984"/>
        <end position="993"/>
    </location>
</feature>
<dbReference type="InterPro" id="IPR034204">
    <property type="entry name" value="PfSUB1-like_cat_dom"/>
</dbReference>
<dbReference type="Gene3D" id="3.40.50.200">
    <property type="entry name" value="Peptidase S8/S53 domain"/>
    <property type="match status" value="1"/>
</dbReference>
<keyword evidence="3 8" id="KW-0378">Hydrolase</keyword>
<evidence type="ECO:0000256" key="10">
    <source>
        <dbReference type="SAM" id="MobiDB-lite"/>
    </source>
</evidence>
<keyword evidence="14" id="KW-1185">Reference proteome</keyword>
<feature type="region of interest" description="Disordered" evidence="10">
    <location>
        <begin position="70"/>
        <end position="99"/>
    </location>
</feature>
<dbReference type="Pfam" id="PF00082">
    <property type="entry name" value="Peptidase_S8"/>
    <property type="match status" value="1"/>
</dbReference>
<dbReference type="PRINTS" id="PR00723">
    <property type="entry name" value="SUBTILISIN"/>
</dbReference>
<dbReference type="InterPro" id="IPR051048">
    <property type="entry name" value="Peptidase_S8/S53_subtilisin"/>
</dbReference>
<evidence type="ECO:0000256" key="11">
    <source>
        <dbReference type="SAM" id="SignalP"/>
    </source>
</evidence>
<feature type="compositionally biased region" description="Acidic residues" evidence="10">
    <location>
        <begin position="79"/>
        <end position="91"/>
    </location>
</feature>
<dbReference type="CDD" id="cd07473">
    <property type="entry name" value="Peptidases_S8_Subtilisin_like"/>
    <property type="match status" value="1"/>
</dbReference>
<accession>A0AAV9XYR2</accession>
<dbReference type="PROSITE" id="PS00138">
    <property type="entry name" value="SUBTILASE_SER"/>
    <property type="match status" value="1"/>
</dbReference>
<sequence length="1333" mass="149285">MIGVRAIQIIIIILSITEKIWCNDIFNSSSITINVMEGKSSDVELVLNNPIDKSVTPYVEIVDRMYSPNIMKQQKPPDDYSEYENESDGENNIERSGGYVKYKNSENKKHEVPGRLIVKYKEKVLSRAVKEFSLGGIMSKNGQYPKKDGISFLSKVVSALSDTTEELVGIKSATILEALDMMIVEVFNDSRASEYISKLSASFLRSEEVEYVEPDQEVRLADYVTGMGGIGGIGGNGEFPNDPKFGEQWGMYNKVSNTDSKVLQAWRHLGINYSGYLNGGYSSRIENTPKREVIVAVIDTGVDYTHPDLVENMWINERELYGRPGVDDDLNGYVDDIYGYDFANNKGTPIDDEGHGTHCAGTIAAKGNNNEGISGINWNGVKIMALKFLRGNGVGFLSDSVKAINYAIKMGAHILSNSWGGGSFSQATYDAIKRSIDKNMLFVVAAGNDRNNNDIRPTYPSAYQLPNVLSVAAIDIYGRLGIFSNYGHRSVDIAAPGVDILSTSSNKGYKRLSGTSMACPFVSGAVALLYAFDPNMTFDYAKSLLLKSVTILNSLRSSVKTSGTLNIHKAVQMMNQEVYNNIGNNDGGNNVNSDKDVIRKEAWIVFKAPEIIGPKSSSILKLKAIGEKSGLYSSSLVVKLLDSNDKNIVLANGRLKTIINVVSIPRPKAVLPNGNSTNLGLTFVGLEGLKTQIPIKNTGIGTLEYMVEFINIDDSEVASGGRKRGKFKVYPPLGTILSVKEDQINRELQVSCIPNSFEGFISGHLILKYNKSSTTQGDYITYNGFVGNSNTNRPSVKFPYVRTNFFGGSSLSIHQSSHISAALSSLSQQSSTFSHSSIQIGTERLAIRLYCKGYGVEVKPPSINRVIRLPERTISGIITFRGLENSIKPRIVLRFKSLQDDIAREHSNISNFKINHDNIDDIYLENTIYKNSEKKQLPPPDTLSPTKSYFKMIIANSEGFPSKKRIIYRLDSYDQDEGEEGEYDYNNYEPGNDFDYQRNGSNKGRDKDVLGDKKRKIVVSLDDVLVISNKSRFEWIDVYSNYFSSSPFNNYSHHSNKGPTVLTDLIDSDDGVQRVRLPVPWYFLGEKVYEIYVSVNGFISFSPIYSEAFVPALPSYAPPHGIIAPLWTDFTTKGTRKDSQVLTMFKTLVEEEFEKEEFYESNEIFKESTDESLYKEEPWVKTEKEILYFGLDENEGTPDSEQNYKRKSGRKYELKNKTRVEKKDVYEDAWEFVIEWRNLYIKSEQFQSKTVTFQCVLNSNGSVKFNYLKIPWGDDFDNFPSNNNINHNSNGMILNRISSSSMLGWESIDGIRGKFIHHLLQIPSILVTLFYLI</sequence>
<evidence type="ECO:0000256" key="2">
    <source>
        <dbReference type="ARBA" id="ARBA00022670"/>
    </source>
</evidence>
<dbReference type="InterPro" id="IPR023827">
    <property type="entry name" value="Peptidase_S8_Asp-AS"/>
</dbReference>
<comment type="similarity">
    <text evidence="1 8 9">Belongs to the peptidase S8 family.</text>
</comment>
<dbReference type="SUPFAM" id="SSF52743">
    <property type="entry name" value="Subtilisin-like"/>
    <property type="match status" value="1"/>
</dbReference>
<dbReference type="PROSITE" id="PS51892">
    <property type="entry name" value="SUBTILASE"/>
    <property type="match status" value="1"/>
</dbReference>
<dbReference type="InterPro" id="IPR023828">
    <property type="entry name" value="Peptidase_S8_Ser-AS"/>
</dbReference>
<dbReference type="PROSITE" id="PS00136">
    <property type="entry name" value="SUBTILASE_ASP"/>
    <property type="match status" value="1"/>
</dbReference>
<dbReference type="EC" id="3.4.21.62" evidence="7"/>
<dbReference type="PROSITE" id="PS00137">
    <property type="entry name" value="SUBTILASE_HIS"/>
    <property type="match status" value="1"/>
</dbReference>
<keyword evidence="5" id="KW-0865">Zymogen</keyword>
<evidence type="ECO:0000256" key="6">
    <source>
        <dbReference type="ARBA" id="ARBA00023529"/>
    </source>
</evidence>
<gene>
    <name evidence="13" type="ORF">RS030_192861</name>
</gene>
<keyword evidence="11" id="KW-0732">Signal</keyword>
<feature type="active site" description="Charge relay system" evidence="8">
    <location>
        <position position="516"/>
    </location>
</feature>
<evidence type="ECO:0000313" key="13">
    <source>
        <dbReference type="EMBL" id="KAK6589807.1"/>
    </source>
</evidence>
<evidence type="ECO:0000256" key="1">
    <source>
        <dbReference type="ARBA" id="ARBA00011073"/>
    </source>
</evidence>
<evidence type="ECO:0000256" key="5">
    <source>
        <dbReference type="ARBA" id="ARBA00023145"/>
    </source>
</evidence>
<dbReference type="InterPro" id="IPR036852">
    <property type="entry name" value="Peptidase_S8/S53_dom_sf"/>
</dbReference>
<evidence type="ECO:0000256" key="8">
    <source>
        <dbReference type="PROSITE-ProRule" id="PRU01240"/>
    </source>
</evidence>
<evidence type="ECO:0000256" key="7">
    <source>
        <dbReference type="ARBA" id="ARBA00023619"/>
    </source>
</evidence>
<evidence type="ECO:0000259" key="12">
    <source>
        <dbReference type="Pfam" id="PF00082"/>
    </source>
</evidence>
<feature type="domain" description="Peptidase S8/S53" evidence="12">
    <location>
        <begin position="291"/>
        <end position="550"/>
    </location>
</feature>
<name>A0AAV9XYR2_9CRYT</name>
<dbReference type="GO" id="GO:0004252">
    <property type="term" value="F:serine-type endopeptidase activity"/>
    <property type="evidence" value="ECO:0007669"/>
    <property type="project" value="UniProtKB-UniRule"/>
</dbReference>
<dbReference type="EMBL" id="JAWDEY010000010">
    <property type="protein sequence ID" value="KAK6589807.1"/>
    <property type="molecule type" value="Genomic_DNA"/>
</dbReference>
<dbReference type="InterPro" id="IPR000209">
    <property type="entry name" value="Peptidase_S8/S53_dom"/>
</dbReference>
<dbReference type="PANTHER" id="PTHR43399:SF4">
    <property type="entry name" value="CELL WALL-ASSOCIATED PROTEASE"/>
    <property type="match status" value="1"/>
</dbReference>